<dbReference type="PANTHER" id="PTHR14969:SF13">
    <property type="entry name" value="AT30094P"/>
    <property type="match status" value="1"/>
</dbReference>
<dbReference type="OrthoDB" id="9773582at2"/>
<evidence type="ECO:0000313" key="4">
    <source>
        <dbReference type="Proteomes" id="UP000316727"/>
    </source>
</evidence>
<feature type="transmembrane region" description="Helical" evidence="1">
    <location>
        <begin position="294"/>
        <end position="313"/>
    </location>
</feature>
<dbReference type="CDD" id="cd03392">
    <property type="entry name" value="PAP2_like_2"/>
    <property type="match status" value="1"/>
</dbReference>
<dbReference type="Gene3D" id="1.20.144.10">
    <property type="entry name" value="Phosphatidic acid phosphatase type 2/haloperoxidase"/>
    <property type="match status" value="2"/>
</dbReference>
<proteinExistence type="predicted"/>
<comment type="caution">
    <text evidence="3">The sequence shown here is derived from an EMBL/GenBank/DDBJ whole genome shotgun (WGS) entry which is preliminary data.</text>
</comment>
<keyword evidence="4" id="KW-1185">Reference proteome</keyword>
<accession>A0A501VTN8</accession>
<gene>
    <name evidence="3" type="ORF">FJM65_20775</name>
</gene>
<evidence type="ECO:0000313" key="3">
    <source>
        <dbReference type="EMBL" id="TPE39722.1"/>
    </source>
</evidence>
<keyword evidence="1" id="KW-1133">Transmembrane helix</keyword>
<feature type="transmembrane region" description="Helical" evidence="1">
    <location>
        <begin position="193"/>
        <end position="214"/>
    </location>
</feature>
<keyword evidence="1" id="KW-0812">Transmembrane</keyword>
<feature type="transmembrane region" description="Helical" evidence="1">
    <location>
        <begin position="260"/>
        <end position="282"/>
    </location>
</feature>
<feature type="transmembrane region" description="Helical" evidence="1">
    <location>
        <begin position="160"/>
        <end position="186"/>
    </location>
</feature>
<dbReference type="EMBL" id="VFRQ01000020">
    <property type="protein sequence ID" value="TPE39722.1"/>
    <property type="molecule type" value="Genomic_DNA"/>
</dbReference>
<keyword evidence="1" id="KW-0472">Membrane</keyword>
<dbReference type="PANTHER" id="PTHR14969">
    <property type="entry name" value="SPHINGOSINE-1-PHOSPHATE PHOSPHOHYDROLASE"/>
    <property type="match status" value="1"/>
</dbReference>
<protein>
    <submittedName>
        <fullName evidence="3">Phosphatase PAP2 family protein</fullName>
    </submittedName>
</protein>
<reference evidence="3 4" key="1">
    <citation type="submission" date="2019-06" db="EMBL/GenBank/DDBJ databases">
        <title>A novel bacterium of genus Pontibacter, isolated from marine sediment.</title>
        <authorList>
            <person name="Huang H."/>
            <person name="Mo K."/>
            <person name="Hu Y."/>
        </authorList>
    </citation>
    <scope>NUCLEOTIDE SEQUENCE [LARGE SCALE GENOMIC DNA]</scope>
    <source>
        <strain evidence="3 4">HB172049</strain>
    </source>
</reference>
<sequence length="325" mass="36376">MPSSALLFWTAVLTLLMPGSVEAEAFPATLRRKAYRAGADILHLSICCVLTSILADKPDHSMFQKPLRFISETIDKCFALPGMRELEQSYPRLVHFFRLRLGMQNFLGLPLTLLMGISIFNYALLSEISENLVNSPGMKAVDSSIGLFLYHLRTEPLARAFYYFTQAGSVTGVMITSGLVAALLLFQKKWHYLVALLISVLGTGTSVYFTKLYFHRERPLDVAYYQVGTFSFPSGHSAEALSLFGMLAFIILLEKNNIRWYRYWTGLCLAYILLIGFSRIYLGVHFVSDVAGGYLLGSLWLTLAIAVLEYLVLHGHTTASQLAKN</sequence>
<dbReference type="AlphaFoldDB" id="A0A501VTN8"/>
<name>A0A501VTN8_9BACT</name>
<dbReference type="InterPro" id="IPR000326">
    <property type="entry name" value="PAP2/HPO"/>
</dbReference>
<feature type="domain" description="Phosphatidic acid phosphatase type 2/haloperoxidase" evidence="2">
    <location>
        <begin position="191"/>
        <end position="305"/>
    </location>
</feature>
<organism evidence="3 4">
    <name type="scientific">Pontibacter mangrovi</name>
    <dbReference type="NCBI Taxonomy" id="2589816"/>
    <lineage>
        <taxon>Bacteria</taxon>
        <taxon>Pseudomonadati</taxon>
        <taxon>Bacteroidota</taxon>
        <taxon>Cytophagia</taxon>
        <taxon>Cytophagales</taxon>
        <taxon>Hymenobacteraceae</taxon>
        <taxon>Pontibacter</taxon>
    </lineage>
</organism>
<feature type="transmembrane region" description="Helical" evidence="1">
    <location>
        <begin position="106"/>
        <end position="125"/>
    </location>
</feature>
<dbReference type="SMART" id="SM00014">
    <property type="entry name" value="acidPPc"/>
    <property type="match status" value="1"/>
</dbReference>
<evidence type="ECO:0000256" key="1">
    <source>
        <dbReference type="SAM" id="Phobius"/>
    </source>
</evidence>
<feature type="transmembrane region" description="Helical" evidence="1">
    <location>
        <begin position="234"/>
        <end position="253"/>
    </location>
</feature>
<dbReference type="SUPFAM" id="SSF48317">
    <property type="entry name" value="Acid phosphatase/Vanadium-dependent haloperoxidase"/>
    <property type="match status" value="1"/>
</dbReference>
<dbReference type="Pfam" id="PF01569">
    <property type="entry name" value="PAP2"/>
    <property type="match status" value="1"/>
</dbReference>
<evidence type="ECO:0000259" key="2">
    <source>
        <dbReference type="SMART" id="SM00014"/>
    </source>
</evidence>
<dbReference type="InterPro" id="IPR036938">
    <property type="entry name" value="PAP2/HPO_sf"/>
</dbReference>
<dbReference type="Proteomes" id="UP000316727">
    <property type="component" value="Unassembled WGS sequence"/>
</dbReference>